<evidence type="ECO:0000256" key="1">
    <source>
        <dbReference type="ARBA" id="ARBA00006484"/>
    </source>
</evidence>
<dbReference type="SUPFAM" id="SSF51735">
    <property type="entry name" value="NAD(P)-binding Rossmann-fold domains"/>
    <property type="match status" value="1"/>
</dbReference>
<comment type="similarity">
    <text evidence="1">Belongs to the short-chain dehydrogenases/reductases (SDR) family.</text>
</comment>
<dbReference type="PANTHER" id="PTHR44196:SF2">
    <property type="entry name" value="SHORT-CHAIN DEHYDROGENASE-RELATED"/>
    <property type="match status" value="1"/>
</dbReference>
<dbReference type="CDD" id="cd05233">
    <property type="entry name" value="SDR_c"/>
    <property type="match status" value="1"/>
</dbReference>
<dbReference type="RefSeq" id="WP_069333158.1">
    <property type="nucleotide sequence ID" value="NZ_MABH01000207.1"/>
</dbReference>
<dbReference type="InterPro" id="IPR036291">
    <property type="entry name" value="NAD(P)-bd_dom_sf"/>
</dbReference>
<sequence>MGRALITGAASGIGLDLARLCAADGHELILVDRDPALATVAESLAAESLPFDLSTPDGIDAVCAHLEGTPVDLLFLNAGTGLGHAFLEQPEDRILDLLDTNVVGTALLARRLLPPMVARGSGRVLFTGSIAGTMPGTFQAAYNASKAFVNALSIALAHELRDTGVTVTCLMPGPTDTGFFARAGMLDTRVGEAKKDDPAEVARAGYEAMLKGREQVTPGLANKIQSTAAEILPAGMVAEMHRKMAEPKDG</sequence>
<dbReference type="Pfam" id="PF00106">
    <property type="entry name" value="adh_short"/>
    <property type="match status" value="1"/>
</dbReference>
<evidence type="ECO:0000313" key="5">
    <source>
        <dbReference type="Proteomes" id="UP000240800"/>
    </source>
</evidence>
<evidence type="ECO:0000256" key="2">
    <source>
        <dbReference type="ARBA" id="ARBA00023002"/>
    </source>
</evidence>
<protein>
    <submittedName>
        <fullName evidence="4">Short-subunit dehydrogenase</fullName>
    </submittedName>
</protein>
<reference evidence="4 5" key="1">
    <citation type="submission" date="2018-04" db="EMBL/GenBank/DDBJ databases">
        <title>Genomic Encyclopedia of Type Strains, Phase III (KMG-III): the genomes of soil and plant-associated and newly described type strains.</title>
        <authorList>
            <person name="Whitman W."/>
        </authorList>
    </citation>
    <scope>NUCLEOTIDE SEQUENCE [LARGE SCALE GENOMIC DNA]</scope>
    <source>
        <strain evidence="4 5">JA192</strain>
    </source>
</reference>
<dbReference type="SMART" id="SM00822">
    <property type="entry name" value="PKS_KR"/>
    <property type="match status" value="1"/>
</dbReference>
<keyword evidence="2" id="KW-0560">Oxidoreductase</keyword>
<dbReference type="InterPro" id="IPR057326">
    <property type="entry name" value="KR_dom"/>
</dbReference>
<dbReference type="InterPro" id="IPR002347">
    <property type="entry name" value="SDR_fam"/>
</dbReference>
<dbReference type="PANTHER" id="PTHR44196">
    <property type="entry name" value="DEHYDROGENASE/REDUCTASE SDR FAMILY MEMBER 7B"/>
    <property type="match status" value="1"/>
</dbReference>
<dbReference type="PRINTS" id="PR00081">
    <property type="entry name" value="GDHRDH"/>
</dbReference>
<proteinExistence type="inferred from homology"/>
<dbReference type="Proteomes" id="UP000240800">
    <property type="component" value="Unassembled WGS sequence"/>
</dbReference>
<dbReference type="Gene3D" id="3.40.50.720">
    <property type="entry name" value="NAD(P)-binding Rossmann-like Domain"/>
    <property type="match status" value="1"/>
</dbReference>
<evidence type="ECO:0000259" key="3">
    <source>
        <dbReference type="SMART" id="SM00822"/>
    </source>
</evidence>
<name>A0ABX5J6H0_9RHOB</name>
<feature type="domain" description="Ketoreductase" evidence="3">
    <location>
        <begin position="2"/>
        <end position="177"/>
    </location>
</feature>
<dbReference type="EMBL" id="PZZW01000008">
    <property type="protein sequence ID" value="PTM76429.1"/>
    <property type="molecule type" value="Genomic_DNA"/>
</dbReference>
<dbReference type="InterPro" id="IPR020904">
    <property type="entry name" value="Sc_DH/Rdtase_CS"/>
</dbReference>
<gene>
    <name evidence="4" type="ORF">C8J29_10827</name>
</gene>
<evidence type="ECO:0000313" key="4">
    <source>
        <dbReference type="EMBL" id="PTM76429.1"/>
    </source>
</evidence>
<comment type="caution">
    <text evidence="4">The sequence shown here is derived from an EMBL/GenBank/DDBJ whole genome shotgun (WGS) entry which is preliminary data.</text>
</comment>
<dbReference type="PROSITE" id="PS00061">
    <property type="entry name" value="ADH_SHORT"/>
    <property type="match status" value="1"/>
</dbReference>
<organism evidence="4 5">
    <name type="scientific">Cereibacter johrii</name>
    <dbReference type="NCBI Taxonomy" id="445629"/>
    <lineage>
        <taxon>Bacteria</taxon>
        <taxon>Pseudomonadati</taxon>
        <taxon>Pseudomonadota</taxon>
        <taxon>Alphaproteobacteria</taxon>
        <taxon>Rhodobacterales</taxon>
        <taxon>Paracoccaceae</taxon>
        <taxon>Cereibacter</taxon>
    </lineage>
</organism>
<accession>A0ABX5J6H0</accession>
<keyword evidence="5" id="KW-1185">Reference proteome</keyword>